<evidence type="ECO:0000256" key="7">
    <source>
        <dbReference type="SAM" id="Phobius"/>
    </source>
</evidence>
<dbReference type="Gene3D" id="1.20.1080.10">
    <property type="entry name" value="Glycerol uptake facilitator protein"/>
    <property type="match status" value="1"/>
</dbReference>
<evidence type="ECO:0000256" key="2">
    <source>
        <dbReference type="ARBA" id="ARBA00006175"/>
    </source>
</evidence>
<dbReference type="InterPro" id="IPR034294">
    <property type="entry name" value="Aquaporin_transptr"/>
</dbReference>
<evidence type="ECO:0000256" key="3">
    <source>
        <dbReference type="ARBA" id="ARBA00022692"/>
    </source>
</evidence>
<sequence>MSEYSLTRYALTPVLHEVPRCDAYTARYMVRLFLCEMIGVAGLSFPLTVFTGLENFKESITTLVAIAYGLWVWTFGPMSGPQLHTGVSLILVFTRRLSYPYAIVSIVAQIIGAIFGCGMAVVITQKYPDATHHYGLAKLPAGSSAWQAFVMETIAVFIIILMALSTLDESRQGVWACGHIVAFPFMFAMSVVLTAPMIAAHSGIGLNPAMMIGAAIVNNYYKDLWIYVAGPILGCFLATILHEMVLSNAASSARLRHWFTDRNFNRHVNYKVLDGEVPDNKIN</sequence>
<dbReference type="PANTHER" id="PTHR19139:SF199">
    <property type="entry name" value="MIP17260P"/>
    <property type="match status" value="1"/>
</dbReference>
<comment type="similarity">
    <text evidence="2 6">Belongs to the MIP/aquaporin (TC 1.A.8) family.</text>
</comment>
<comment type="subcellular location">
    <subcellularLocation>
        <location evidence="1">Membrane</location>
        <topology evidence="1">Multi-pass membrane protein</topology>
    </subcellularLocation>
</comment>
<feature type="transmembrane region" description="Helical" evidence="7">
    <location>
        <begin position="144"/>
        <end position="164"/>
    </location>
</feature>
<feature type="transmembrane region" description="Helical" evidence="7">
    <location>
        <begin position="176"/>
        <end position="204"/>
    </location>
</feature>
<dbReference type="Pfam" id="PF00230">
    <property type="entry name" value="MIP"/>
    <property type="match status" value="1"/>
</dbReference>
<organism evidence="10 11">
    <name type="scientific">Calicophoron daubneyi</name>
    <name type="common">Rumen fluke</name>
    <name type="synonym">Paramphistomum daubneyi</name>
    <dbReference type="NCBI Taxonomy" id="300641"/>
    <lineage>
        <taxon>Eukaryota</taxon>
        <taxon>Metazoa</taxon>
        <taxon>Spiralia</taxon>
        <taxon>Lophotrochozoa</taxon>
        <taxon>Platyhelminthes</taxon>
        <taxon>Trematoda</taxon>
        <taxon>Digenea</taxon>
        <taxon>Plagiorchiida</taxon>
        <taxon>Pronocephalata</taxon>
        <taxon>Paramphistomoidea</taxon>
        <taxon>Paramphistomidae</taxon>
        <taxon>Calicophoron</taxon>
    </lineage>
</organism>
<dbReference type="EMBL" id="CAXLJL010000267">
    <property type="protein sequence ID" value="CAL5135407.1"/>
    <property type="molecule type" value="Genomic_DNA"/>
</dbReference>
<evidence type="ECO:0008006" key="12">
    <source>
        <dbReference type="Google" id="ProtNLM"/>
    </source>
</evidence>
<dbReference type="GO" id="GO:0015250">
    <property type="term" value="F:water channel activity"/>
    <property type="evidence" value="ECO:0007669"/>
    <property type="project" value="TreeGrafter"/>
</dbReference>
<evidence type="ECO:0000313" key="11">
    <source>
        <dbReference type="Proteomes" id="UP001497525"/>
    </source>
</evidence>
<keyword evidence="6" id="KW-0813">Transport</keyword>
<feature type="transmembrane region" description="Helical" evidence="7">
    <location>
        <begin position="224"/>
        <end position="246"/>
    </location>
</feature>
<dbReference type="PANTHER" id="PTHR19139">
    <property type="entry name" value="AQUAPORIN TRANSPORTER"/>
    <property type="match status" value="1"/>
</dbReference>
<dbReference type="EMBL" id="CAXLJL010000267">
    <property type="protein sequence ID" value="CAL5135406.1"/>
    <property type="molecule type" value="Genomic_DNA"/>
</dbReference>
<dbReference type="GO" id="GO:0005886">
    <property type="term" value="C:plasma membrane"/>
    <property type="evidence" value="ECO:0007669"/>
    <property type="project" value="TreeGrafter"/>
</dbReference>
<evidence type="ECO:0000313" key="9">
    <source>
        <dbReference type="EMBL" id="CAL5135406.1"/>
    </source>
</evidence>
<dbReference type="EMBL" id="CAXLJL010000267">
    <property type="protein sequence ID" value="CAL5135405.1"/>
    <property type="molecule type" value="Genomic_DNA"/>
</dbReference>
<keyword evidence="4 7" id="KW-1133">Transmembrane helix</keyword>
<comment type="caution">
    <text evidence="10">The sequence shown here is derived from an EMBL/GenBank/DDBJ whole genome shotgun (WGS) entry which is preliminary data.</text>
</comment>
<name>A0AAV2TGJ0_CALDB</name>
<gene>
    <name evidence="8" type="ORF">CDAUBV1_LOCUS9553</name>
    <name evidence="9" type="ORF">CDAUBV1_LOCUS9554</name>
    <name evidence="10" type="ORF">CDAUBV1_LOCUS9555</name>
</gene>
<evidence type="ECO:0000256" key="5">
    <source>
        <dbReference type="ARBA" id="ARBA00023136"/>
    </source>
</evidence>
<feature type="transmembrane region" description="Helical" evidence="7">
    <location>
        <begin position="99"/>
        <end position="124"/>
    </location>
</feature>
<evidence type="ECO:0000313" key="8">
    <source>
        <dbReference type="EMBL" id="CAL5135405.1"/>
    </source>
</evidence>
<reference evidence="10" key="1">
    <citation type="submission" date="2024-06" db="EMBL/GenBank/DDBJ databases">
        <authorList>
            <person name="Liu X."/>
            <person name="Lenzi L."/>
            <person name="Haldenby T S."/>
            <person name="Uol C."/>
        </authorList>
    </citation>
    <scope>NUCLEOTIDE SEQUENCE</scope>
</reference>
<dbReference type="Proteomes" id="UP001497525">
    <property type="component" value="Unassembled WGS sequence"/>
</dbReference>
<evidence type="ECO:0000256" key="1">
    <source>
        <dbReference type="ARBA" id="ARBA00004141"/>
    </source>
</evidence>
<dbReference type="PRINTS" id="PR00783">
    <property type="entry name" value="MINTRINSICP"/>
</dbReference>
<evidence type="ECO:0000256" key="6">
    <source>
        <dbReference type="RuleBase" id="RU000477"/>
    </source>
</evidence>
<feature type="transmembrane region" description="Helical" evidence="7">
    <location>
        <begin position="32"/>
        <end position="53"/>
    </location>
</feature>
<dbReference type="InterPro" id="IPR023271">
    <property type="entry name" value="Aquaporin-like"/>
</dbReference>
<keyword evidence="5 7" id="KW-0472">Membrane</keyword>
<proteinExistence type="inferred from homology"/>
<protein>
    <recommendedName>
        <fullName evidence="12">Aquaporin</fullName>
    </recommendedName>
</protein>
<evidence type="ECO:0000256" key="4">
    <source>
        <dbReference type="ARBA" id="ARBA00022989"/>
    </source>
</evidence>
<accession>A0AAV2TGJ0</accession>
<evidence type="ECO:0000313" key="10">
    <source>
        <dbReference type="EMBL" id="CAL5135407.1"/>
    </source>
</evidence>
<dbReference type="InterPro" id="IPR000425">
    <property type="entry name" value="MIP"/>
</dbReference>
<keyword evidence="3 6" id="KW-0812">Transmembrane</keyword>
<dbReference type="AlphaFoldDB" id="A0AAV2TGJ0"/>
<dbReference type="SUPFAM" id="SSF81338">
    <property type="entry name" value="Aquaporin-like"/>
    <property type="match status" value="1"/>
</dbReference>